<dbReference type="AlphaFoldDB" id="A0A4R5ES73"/>
<evidence type="ECO:0000259" key="2">
    <source>
        <dbReference type="Pfam" id="PF14326"/>
    </source>
</evidence>
<dbReference type="Pfam" id="PF14326">
    <property type="entry name" value="DUF4384"/>
    <property type="match status" value="1"/>
</dbReference>
<evidence type="ECO:0000256" key="1">
    <source>
        <dbReference type="SAM" id="MobiDB-lite"/>
    </source>
</evidence>
<feature type="region of interest" description="Disordered" evidence="1">
    <location>
        <begin position="187"/>
        <end position="214"/>
    </location>
</feature>
<feature type="compositionally biased region" description="Polar residues" evidence="1">
    <location>
        <begin position="201"/>
        <end position="213"/>
    </location>
</feature>
<dbReference type="RefSeq" id="WP_132829682.1">
    <property type="nucleotide sequence ID" value="NZ_SMFP01000007.1"/>
</dbReference>
<dbReference type="InterPro" id="IPR025493">
    <property type="entry name" value="DUF4384"/>
</dbReference>
<reference evidence="3 4" key="1">
    <citation type="submission" date="2019-03" db="EMBL/GenBank/DDBJ databases">
        <authorList>
            <person name="Zhang S."/>
        </authorList>
    </citation>
    <scope>NUCLEOTIDE SEQUENCE [LARGE SCALE GENOMIC DNA]</scope>
    <source>
        <strain evidence="3 4">S4J41</strain>
    </source>
</reference>
<accession>A0A4R5ES73</accession>
<proteinExistence type="predicted"/>
<feature type="domain" description="DUF4384" evidence="2">
    <location>
        <begin position="358"/>
        <end position="440"/>
    </location>
</feature>
<feature type="compositionally biased region" description="Low complexity" evidence="1">
    <location>
        <begin position="79"/>
        <end position="103"/>
    </location>
</feature>
<dbReference type="EMBL" id="SMFP01000007">
    <property type="protein sequence ID" value="TDE37517.1"/>
    <property type="molecule type" value="Genomic_DNA"/>
</dbReference>
<comment type="caution">
    <text evidence="3">The sequence shown here is derived from an EMBL/GenBank/DDBJ whole genome shotgun (WGS) entry which is preliminary data.</text>
</comment>
<evidence type="ECO:0000313" key="3">
    <source>
        <dbReference type="EMBL" id="TDE37517.1"/>
    </source>
</evidence>
<feature type="region of interest" description="Disordered" evidence="1">
    <location>
        <begin position="79"/>
        <end position="126"/>
    </location>
</feature>
<name>A0A4R5ES73_9RHOB</name>
<sequence>MSRRPLVWAAGLGASMLAHGGLLGLVLMTIRPGQMEDQPQPETRLDVQAYQLDRVEAPERRPDTEAAQQLEAQGAALGAGAIPRSRAQAQAPATQAAQPTPTQGRKLTPDQTRPEPAVQPSAAVPPIQTIAAQTDPARARPIAADAQLTPRTPPAQTTTAVTASPTSVQPAVARAADLGAILPAALPTPSAAPEARPLSPQRAQGVQAQTTAPSAERVTATLAFQGGDGEVDPVSLAAFQSFVRPDAAGAQTQALRDGVAGLLSGVPCGRLQVGFDPETATLQVNGHIPEDDMRAPVLAALRAQMGADIAVSDNILILPRPQCGALSGIATVGLAQSTDQITNPLLIGAGTQARVFSYVGGDPLSFDLTAPDYAAWVYVDYFDADGQVLHLVPNDHVPPRLAEAKSALRVGARTEGDDGLRLLIGPPYGREIAVAFAASAPLYEGLRPLSEPAAPYLDWLKSRVAEARARDPGFKGEWVYFFVRTSEK</sequence>
<protein>
    <submittedName>
        <fullName evidence="3">DUF4384 domain-containing protein</fullName>
    </submittedName>
</protein>
<dbReference type="OrthoDB" id="8456171at2"/>
<gene>
    <name evidence="3" type="ORF">E1B25_12415</name>
</gene>
<dbReference type="Proteomes" id="UP000294662">
    <property type="component" value="Unassembled WGS sequence"/>
</dbReference>
<organism evidence="3 4">
    <name type="scientific">Antarcticimicrobium sediminis</name>
    <dbReference type="NCBI Taxonomy" id="2546227"/>
    <lineage>
        <taxon>Bacteria</taxon>
        <taxon>Pseudomonadati</taxon>
        <taxon>Pseudomonadota</taxon>
        <taxon>Alphaproteobacteria</taxon>
        <taxon>Rhodobacterales</taxon>
        <taxon>Paracoccaceae</taxon>
        <taxon>Antarcticimicrobium</taxon>
    </lineage>
</organism>
<evidence type="ECO:0000313" key="4">
    <source>
        <dbReference type="Proteomes" id="UP000294662"/>
    </source>
</evidence>
<keyword evidence="4" id="KW-1185">Reference proteome</keyword>
<feature type="region of interest" description="Disordered" evidence="1">
    <location>
        <begin position="145"/>
        <end position="166"/>
    </location>
</feature>